<dbReference type="KEGG" id="edi:EDI_335050"/>
<organism evidence="5">
    <name type="scientific">Entamoeba dispar (strain ATCC PRA-260 / SAW760)</name>
    <dbReference type="NCBI Taxonomy" id="370354"/>
    <lineage>
        <taxon>Eukaryota</taxon>
        <taxon>Amoebozoa</taxon>
        <taxon>Evosea</taxon>
        <taxon>Archamoebae</taxon>
        <taxon>Mastigamoebida</taxon>
        <taxon>Entamoebidae</taxon>
        <taxon>Entamoeba</taxon>
    </lineage>
</organism>
<feature type="domain" description="Maelstrom" evidence="3">
    <location>
        <begin position="33"/>
        <end position="220"/>
    </location>
</feature>
<reference evidence="5" key="1">
    <citation type="submission" date="2007-12" db="EMBL/GenBank/DDBJ databases">
        <title>Annotation of Entamoeba dispar SAW760.</title>
        <authorList>
            <person name="Lorenzi H."/>
            <person name="Inman J."/>
            <person name="Schobel S."/>
            <person name="Amedeo P."/>
            <person name="Caler E."/>
        </authorList>
    </citation>
    <scope>NUCLEOTIDE SEQUENCE [LARGE SCALE GENOMIC DNA]</scope>
    <source>
        <strain evidence="5">ATCC PRA-260 / SAW760</strain>
    </source>
</reference>
<dbReference type="Proteomes" id="UP000008076">
    <property type="component" value="Unassembled WGS sequence"/>
</dbReference>
<evidence type="ECO:0000259" key="3">
    <source>
        <dbReference type="Pfam" id="PF13017"/>
    </source>
</evidence>
<dbReference type="OMA" id="FHANIKT"/>
<dbReference type="RefSeq" id="XP_001741189.1">
    <property type="nucleotide sequence ID" value="XM_001741137.1"/>
</dbReference>
<name>B0ESY6_ENTDS</name>
<gene>
    <name evidence="4" type="ORF">EDI_335050</name>
</gene>
<comment type="similarity">
    <text evidence="1">Belongs to the maelstrom family.</text>
</comment>
<dbReference type="OrthoDB" id="24555at2759"/>
<dbReference type="InterPro" id="IPR024970">
    <property type="entry name" value="Maelstrom"/>
</dbReference>
<evidence type="ECO:0000256" key="1">
    <source>
        <dbReference type="ARBA" id="ARBA00007057"/>
    </source>
</evidence>
<sequence>MYSAQNFLRYSLERSGEQAIKQPFFFIDFGINYTTDETCVPIEICIQPFTLDPSAEPVKPFLQIINEVVPSQYLLRAKQHADFEHGITPENNPSDPTNFLLLWNKINNFIWTFTKKCGEAFVPIVICLSFRRGVQCIENLATKAGLYDKISESGFMHALAFEEFVKFFYESQGRVVPISAIPKCLCPLLSYIPETKYKCSFHANIKTRSFCCCQSNVAYLVGELTCTFNPYNQSNILHSMSNA</sequence>
<dbReference type="Pfam" id="PF13017">
    <property type="entry name" value="Maelstrom"/>
    <property type="match status" value="1"/>
</dbReference>
<evidence type="ECO:0000313" key="4">
    <source>
        <dbReference type="EMBL" id="EDR22349.1"/>
    </source>
</evidence>
<proteinExistence type="inferred from homology"/>
<dbReference type="GO" id="GO:0031047">
    <property type="term" value="P:regulatory ncRNA-mediated gene silencing"/>
    <property type="evidence" value="ECO:0007669"/>
    <property type="project" value="UniProtKB-KW"/>
</dbReference>
<evidence type="ECO:0000256" key="2">
    <source>
        <dbReference type="ARBA" id="ARBA00023158"/>
    </source>
</evidence>
<dbReference type="GeneID" id="5886381"/>
<dbReference type="AlphaFoldDB" id="B0ESY6"/>
<keyword evidence="2" id="KW-0943">RNA-mediated gene silencing</keyword>
<keyword evidence="5" id="KW-1185">Reference proteome</keyword>
<dbReference type="GO" id="GO:0060964">
    <property type="term" value="P:regulation of miRNA-mediated gene silencing"/>
    <property type="evidence" value="ECO:0007669"/>
    <property type="project" value="InterPro"/>
</dbReference>
<dbReference type="EMBL" id="DS550750">
    <property type="protein sequence ID" value="EDR22349.1"/>
    <property type="molecule type" value="Genomic_DNA"/>
</dbReference>
<dbReference type="VEuPathDB" id="AmoebaDB:EDI_335050"/>
<dbReference type="eggNOG" id="ENOG502RCYU">
    <property type="taxonomic scope" value="Eukaryota"/>
</dbReference>
<evidence type="ECO:0000313" key="5">
    <source>
        <dbReference type="Proteomes" id="UP000008076"/>
    </source>
</evidence>
<protein>
    <recommendedName>
        <fullName evidence="3">Maelstrom domain-containing protein</fullName>
    </recommendedName>
</protein>
<accession>B0ESY6</accession>